<keyword evidence="4" id="KW-0548">Nucleotidyltransferase</keyword>
<dbReference type="InterPro" id="IPR050264">
    <property type="entry name" value="Bact_CCA-adding_enz_type3_sf"/>
</dbReference>
<evidence type="ECO:0000256" key="9">
    <source>
        <dbReference type="RuleBase" id="RU003953"/>
    </source>
</evidence>
<dbReference type="InterPro" id="IPR002646">
    <property type="entry name" value="PolA_pol_head_dom"/>
</dbReference>
<evidence type="ECO:0000313" key="13">
    <source>
        <dbReference type="EMBL" id="EMZ20294.1"/>
    </source>
</evidence>
<dbReference type="GO" id="GO:0008033">
    <property type="term" value="P:tRNA processing"/>
    <property type="evidence" value="ECO:0007669"/>
    <property type="project" value="UniProtKB-KW"/>
</dbReference>
<dbReference type="STRING" id="1235802.C823_05107"/>
<sequence length="479" mass="54648">MELKTEIKRKNQSEASYKNQTPDVVIHLPDKVRHILNRLAAHGYEAYAVGGCIRDSLLGRTPKDWDITTSAVPTQVKQLFSRTVDTGLQHGTVTVLAGREGFEVTTYRIDGEYTDGRHPKEVIFTPSLQEDLKRRDFTINAMAYNEQHGLVDAFGGADDLNAGIIRCVGNPMERFAEDALRMLRAVRFAAQLDFRIEQQTRRAVRRLAADLNRVSAERIQAELVKLVVSAHPAYLRELYVLGISKVILPELDRMMETEQNHPHHCKSVGEHTISVVCNTPQDKVLRLAALFHDVAKPLCRTTDEQGTDHFHGHPEKSAELAANIFRRLKFDRDTMDQVCALVRWHDYNPALTEENVRRAVVKTGEDRYPAIFALKRADILAQSMYQREEKLAYVDRYEQLYEQMKAKGDCISLKQLAVTGRDLITLGARQGRQIGEILTLLLEEVLQDPEKNERTYLLRQAGNYIRDMAEHFTDSDSRK</sequence>
<dbReference type="InterPro" id="IPR032810">
    <property type="entry name" value="CCA-adding_enz_C"/>
</dbReference>
<dbReference type="InterPro" id="IPR032828">
    <property type="entry name" value="PolyA_RNA-bd"/>
</dbReference>
<dbReference type="eggNOG" id="COG0617">
    <property type="taxonomic scope" value="Bacteria"/>
</dbReference>
<comment type="caution">
    <text evidence="13">The sequence shown here is derived from an EMBL/GenBank/DDBJ whole genome shotgun (WGS) entry which is preliminary data.</text>
</comment>
<dbReference type="EMBL" id="AQFT01000148">
    <property type="protein sequence ID" value="EMZ20294.1"/>
    <property type="molecule type" value="Genomic_DNA"/>
</dbReference>
<dbReference type="SUPFAM" id="SSF81891">
    <property type="entry name" value="Poly A polymerase C-terminal region-like"/>
    <property type="match status" value="1"/>
</dbReference>
<dbReference type="Gene3D" id="3.30.460.10">
    <property type="entry name" value="Beta Polymerase, domain 2"/>
    <property type="match status" value="1"/>
</dbReference>
<evidence type="ECO:0000256" key="2">
    <source>
        <dbReference type="ARBA" id="ARBA00022679"/>
    </source>
</evidence>
<proteinExistence type="inferred from homology"/>
<evidence type="ECO:0000256" key="3">
    <source>
        <dbReference type="ARBA" id="ARBA00022694"/>
    </source>
</evidence>
<dbReference type="Gene3D" id="1.10.3090.10">
    <property type="entry name" value="cca-adding enzyme, domain 2"/>
    <property type="match status" value="1"/>
</dbReference>
<dbReference type="AlphaFoldDB" id="N2A7D3"/>
<dbReference type="Pfam" id="PF13735">
    <property type="entry name" value="tRNA_NucTran2_2"/>
    <property type="match status" value="1"/>
</dbReference>
<dbReference type="HOGENOM" id="CLU_015961_3_1_9"/>
<evidence type="ECO:0000256" key="6">
    <source>
        <dbReference type="ARBA" id="ARBA00022741"/>
    </source>
</evidence>
<dbReference type="NCBIfam" id="TIGR00277">
    <property type="entry name" value="HDIG"/>
    <property type="match status" value="1"/>
</dbReference>
<dbReference type="InterPro" id="IPR006675">
    <property type="entry name" value="HDIG_dom"/>
</dbReference>
<keyword evidence="5" id="KW-0479">Metal-binding</keyword>
<name>N2A7D3_9FIRM</name>
<feature type="domain" description="Poly A polymerase head" evidence="10">
    <location>
        <begin position="46"/>
        <end position="166"/>
    </location>
</feature>
<dbReference type="PANTHER" id="PTHR46173">
    <property type="entry name" value="CCA TRNA NUCLEOTIDYLTRANSFERASE 1, MITOCHONDRIAL"/>
    <property type="match status" value="1"/>
</dbReference>
<dbReference type="Proteomes" id="UP000012589">
    <property type="component" value="Unassembled WGS sequence"/>
</dbReference>
<comment type="cofactor">
    <cofactor evidence="1">
        <name>Mg(2+)</name>
        <dbReference type="ChEBI" id="CHEBI:18420"/>
    </cofactor>
</comment>
<dbReference type="SUPFAM" id="SSF81301">
    <property type="entry name" value="Nucleotidyltransferase"/>
    <property type="match status" value="1"/>
</dbReference>
<evidence type="ECO:0000256" key="7">
    <source>
        <dbReference type="ARBA" id="ARBA00022842"/>
    </source>
</evidence>
<dbReference type="InterPro" id="IPR043519">
    <property type="entry name" value="NT_sf"/>
</dbReference>
<evidence type="ECO:0000256" key="1">
    <source>
        <dbReference type="ARBA" id="ARBA00001946"/>
    </source>
</evidence>
<dbReference type="Gene3D" id="1.10.246.80">
    <property type="match status" value="1"/>
</dbReference>
<dbReference type="GO" id="GO:0016779">
    <property type="term" value="F:nucleotidyltransferase activity"/>
    <property type="evidence" value="ECO:0007669"/>
    <property type="project" value="UniProtKB-KW"/>
</dbReference>
<dbReference type="GO" id="GO:0000166">
    <property type="term" value="F:nucleotide binding"/>
    <property type="evidence" value="ECO:0007669"/>
    <property type="project" value="UniProtKB-KW"/>
</dbReference>
<evidence type="ECO:0000313" key="14">
    <source>
        <dbReference type="Proteomes" id="UP000012589"/>
    </source>
</evidence>
<evidence type="ECO:0000259" key="11">
    <source>
        <dbReference type="Pfam" id="PF12627"/>
    </source>
</evidence>
<dbReference type="GO" id="GO:0000049">
    <property type="term" value="F:tRNA binding"/>
    <property type="evidence" value="ECO:0007669"/>
    <property type="project" value="TreeGrafter"/>
</dbReference>
<feature type="domain" description="tRNA nucleotidyltransferase/poly(A) polymerase RNA and SrmB- binding" evidence="11">
    <location>
        <begin position="193"/>
        <end position="254"/>
    </location>
</feature>
<gene>
    <name evidence="13" type="ORF">C823_05107</name>
</gene>
<reference evidence="13 14" key="1">
    <citation type="journal article" date="2014" name="Genome Announc.">
        <title>Draft genome sequences of the altered schaedler flora, a defined bacterial community from gnotobiotic mice.</title>
        <authorList>
            <person name="Wannemuehler M.J."/>
            <person name="Overstreet A.M."/>
            <person name="Ward D.V."/>
            <person name="Phillips G.J."/>
        </authorList>
    </citation>
    <scope>NUCLEOTIDE SEQUENCE [LARGE SCALE GENOMIC DNA]</scope>
    <source>
        <strain evidence="13 14">ASF492</strain>
    </source>
</reference>
<evidence type="ECO:0000259" key="10">
    <source>
        <dbReference type="Pfam" id="PF01743"/>
    </source>
</evidence>
<comment type="similarity">
    <text evidence="9">Belongs to the tRNA nucleotidyltransferase/poly(A) polymerase family.</text>
</comment>
<organism evidence="13 14">
    <name type="scientific">Eubacterium plexicaudatum ASF492</name>
    <dbReference type="NCBI Taxonomy" id="1235802"/>
    <lineage>
        <taxon>Bacteria</taxon>
        <taxon>Bacillati</taxon>
        <taxon>Bacillota</taxon>
        <taxon>Clostridia</taxon>
        <taxon>Eubacteriales</taxon>
        <taxon>Eubacteriaceae</taxon>
        <taxon>Eubacterium</taxon>
    </lineage>
</organism>
<feature type="domain" description="CCA-adding enzyme C-terminal" evidence="12">
    <location>
        <begin position="320"/>
        <end position="459"/>
    </location>
</feature>
<keyword evidence="6" id="KW-0547">Nucleotide-binding</keyword>
<evidence type="ECO:0000256" key="5">
    <source>
        <dbReference type="ARBA" id="ARBA00022723"/>
    </source>
</evidence>
<dbReference type="GO" id="GO:0046872">
    <property type="term" value="F:metal ion binding"/>
    <property type="evidence" value="ECO:0007669"/>
    <property type="project" value="UniProtKB-KW"/>
</dbReference>
<evidence type="ECO:0000256" key="4">
    <source>
        <dbReference type="ARBA" id="ARBA00022695"/>
    </source>
</evidence>
<dbReference type="CDD" id="cd05398">
    <property type="entry name" value="NT_ClassII-CCAase"/>
    <property type="match status" value="1"/>
</dbReference>
<dbReference type="CDD" id="cd00077">
    <property type="entry name" value="HDc"/>
    <property type="match status" value="1"/>
</dbReference>
<keyword evidence="14" id="KW-1185">Reference proteome</keyword>
<dbReference type="Pfam" id="PF01743">
    <property type="entry name" value="PolyA_pol"/>
    <property type="match status" value="1"/>
</dbReference>
<dbReference type="Pfam" id="PF12627">
    <property type="entry name" value="PolyA_pol_RNAbd"/>
    <property type="match status" value="1"/>
</dbReference>
<evidence type="ECO:0000256" key="8">
    <source>
        <dbReference type="ARBA" id="ARBA00022884"/>
    </source>
</evidence>
<keyword evidence="8 9" id="KW-0694">RNA-binding</keyword>
<protein>
    <recommendedName>
        <fullName evidence="15">CCA tRNA nucleotidyltransferase</fullName>
    </recommendedName>
</protein>
<accession>N2A7D3</accession>
<keyword evidence="2 9" id="KW-0808">Transferase</keyword>
<evidence type="ECO:0008006" key="15">
    <source>
        <dbReference type="Google" id="ProtNLM"/>
    </source>
</evidence>
<keyword evidence="7" id="KW-0460">Magnesium</keyword>
<evidence type="ECO:0000259" key="12">
    <source>
        <dbReference type="Pfam" id="PF13735"/>
    </source>
</evidence>
<dbReference type="PATRIC" id="fig|1235802.3.peg.5388"/>
<dbReference type="InterPro" id="IPR003607">
    <property type="entry name" value="HD/PDEase_dom"/>
</dbReference>
<keyword evidence="3" id="KW-0819">tRNA processing</keyword>
<dbReference type="OrthoDB" id="9805698at2"/>
<dbReference type="PANTHER" id="PTHR46173:SF1">
    <property type="entry name" value="CCA TRNA NUCLEOTIDYLTRANSFERASE 1, MITOCHONDRIAL"/>
    <property type="match status" value="1"/>
</dbReference>